<comment type="caution">
    <text evidence="6">The sequence shown here is derived from an EMBL/GenBank/DDBJ whole genome shotgun (WGS) entry which is preliminary data.</text>
</comment>
<evidence type="ECO:0000256" key="1">
    <source>
        <dbReference type="ARBA" id="ARBA00004123"/>
    </source>
</evidence>
<dbReference type="Pfam" id="PF09368">
    <property type="entry name" value="Sas10"/>
    <property type="match status" value="1"/>
</dbReference>
<dbReference type="AlphaFoldDB" id="A0A4U0WXW2"/>
<keyword evidence="7" id="KW-1185">Reference proteome</keyword>
<dbReference type="EMBL" id="NAJQ01000576">
    <property type="protein sequence ID" value="TKA67413.1"/>
    <property type="molecule type" value="Genomic_DNA"/>
</dbReference>
<dbReference type="GO" id="GO:0000462">
    <property type="term" value="P:maturation of SSU-rRNA from tricistronic rRNA transcript (SSU-rRNA, 5.8S rRNA, LSU-rRNA)"/>
    <property type="evidence" value="ECO:0007669"/>
    <property type="project" value="TreeGrafter"/>
</dbReference>
<feature type="compositionally biased region" description="Basic residues" evidence="4">
    <location>
        <begin position="224"/>
        <end position="240"/>
    </location>
</feature>
<dbReference type="PANTHER" id="PTHR13237:SF8">
    <property type="entry name" value="SOMETHING ABOUT SILENCING PROTEIN 10"/>
    <property type="match status" value="1"/>
</dbReference>
<comment type="subcellular location">
    <subcellularLocation>
        <location evidence="1">Nucleus</location>
    </subcellularLocation>
</comment>
<protein>
    <recommendedName>
        <fullName evidence="5">Sas10 C-terminal domain-containing protein</fullName>
    </recommendedName>
</protein>
<accession>A0A4U0WXW2</accession>
<feature type="domain" description="Sas10 C-terminal" evidence="5">
    <location>
        <begin position="208"/>
        <end position="282"/>
    </location>
</feature>
<organism evidence="6 7">
    <name type="scientific">Friedmanniomyces simplex</name>
    <dbReference type="NCBI Taxonomy" id="329884"/>
    <lineage>
        <taxon>Eukaryota</taxon>
        <taxon>Fungi</taxon>
        <taxon>Dikarya</taxon>
        <taxon>Ascomycota</taxon>
        <taxon>Pezizomycotina</taxon>
        <taxon>Dothideomycetes</taxon>
        <taxon>Dothideomycetidae</taxon>
        <taxon>Mycosphaerellales</taxon>
        <taxon>Teratosphaeriaceae</taxon>
        <taxon>Friedmanniomyces</taxon>
    </lineage>
</organism>
<comment type="similarity">
    <text evidence="2">Belongs to the SAS10 family.</text>
</comment>
<evidence type="ECO:0000313" key="6">
    <source>
        <dbReference type="EMBL" id="TKA67413.1"/>
    </source>
</evidence>
<feature type="compositionally biased region" description="Basic and acidic residues" evidence="4">
    <location>
        <begin position="109"/>
        <end position="137"/>
    </location>
</feature>
<dbReference type="Proteomes" id="UP000309340">
    <property type="component" value="Unassembled WGS sequence"/>
</dbReference>
<evidence type="ECO:0000256" key="2">
    <source>
        <dbReference type="ARBA" id="ARBA00010979"/>
    </source>
</evidence>
<sequence>MASRAQKHAEAAQAAIDARKAERMARTEAGLADLDALVAPGAASRKTKSATNGMSRDDASDIGEEAPLTAREAADKAQRKKSLRFYTSQIAQKANKRGASGRNAGGDEDVPHRERLRDRQARLNAEAEKRGKRRPDIGADLGGESADEEEVHQAQQIRAEAGGNEYYDLVATRAAKKKTDKAALAEAQQQAALQGGRVVVEEERVGADGKRKISYLIEKNKGLTPHRKKEVRNPRVKKRKKYEEKKKKLGSMKAVWKGGEGRGGYGGELTGIKGGLVKSTKL</sequence>
<evidence type="ECO:0000259" key="5">
    <source>
        <dbReference type="Pfam" id="PF09368"/>
    </source>
</evidence>
<dbReference type="InterPro" id="IPR018972">
    <property type="entry name" value="Sas10_C_dom"/>
</dbReference>
<proteinExistence type="inferred from homology"/>
<reference evidence="6 7" key="1">
    <citation type="submission" date="2017-03" db="EMBL/GenBank/DDBJ databases">
        <title>Genomes of endolithic fungi from Antarctica.</title>
        <authorList>
            <person name="Coleine C."/>
            <person name="Masonjones S."/>
            <person name="Stajich J.E."/>
        </authorList>
    </citation>
    <scope>NUCLEOTIDE SEQUENCE [LARGE SCALE GENOMIC DNA]</scope>
    <source>
        <strain evidence="6 7">CCFEE 5184</strain>
    </source>
</reference>
<dbReference type="STRING" id="329884.A0A4U0WXW2"/>
<feature type="region of interest" description="Disordered" evidence="4">
    <location>
        <begin position="1"/>
        <end position="161"/>
    </location>
</feature>
<dbReference type="OrthoDB" id="1924577at2759"/>
<dbReference type="GO" id="GO:0032040">
    <property type="term" value="C:small-subunit processome"/>
    <property type="evidence" value="ECO:0007669"/>
    <property type="project" value="TreeGrafter"/>
</dbReference>
<feature type="compositionally biased region" description="Basic and acidic residues" evidence="4">
    <location>
        <begin position="17"/>
        <end position="26"/>
    </location>
</feature>
<evidence type="ECO:0000256" key="4">
    <source>
        <dbReference type="SAM" id="MobiDB-lite"/>
    </source>
</evidence>
<name>A0A4U0WXW2_9PEZI</name>
<evidence type="ECO:0000313" key="7">
    <source>
        <dbReference type="Proteomes" id="UP000309340"/>
    </source>
</evidence>
<dbReference type="PANTHER" id="PTHR13237">
    <property type="entry name" value="SOMETHING ABOUT SILENCING PROTEIN 10-RELATED"/>
    <property type="match status" value="1"/>
</dbReference>
<gene>
    <name evidence="6" type="ORF">B0A55_09091</name>
</gene>
<evidence type="ECO:0000256" key="3">
    <source>
        <dbReference type="ARBA" id="ARBA00023242"/>
    </source>
</evidence>
<feature type="region of interest" description="Disordered" evidence="4">
    <location>
        <begin position="220"/>
        <end position="247"/>
    </location>
</feature>
<keyword evidence="3" id="KW-0539">Nucleus</keyword>